<evidence type="ECO:0000313" key="1">
    <source>
        <dbReference type="EMBL" id="HAS8541346.1"/>
    </source>
</evidence>
<name>A0A8H9TGD7_VIBVL</name>
<reference evidence="1" key="1">
    <citation type="journal article" date="2018" name="Genome Biol.">
        <title>SKESA: strategic k-mer extension for scrupulous assemblies.</title>
        <authorList>
            <person name="Souvorov A."/>
            <person name="Agarwala R."/>
            <person name="Lipman D.J."/>
        </authorList>
    </citation>
    <scope>NUCLEOTIDE SEQUENCE</scope>
    <source>
        <strain evidence="1">BCW_3452</strain>
    </source>
</reference>
<organism evidence="1">
    <name type="scientific">Vibrio vulnificus</name>
    <dbReference type="NCBI Taxonomy" id="672"/>
    <lineage>
        <taxon>Bacteria</taxon>
        <taxon>Pseudomonadati</taxon>
        <taxon>Pseudomonadota</taxon>
        <taxon>Gammaproteobacteria</taxon>
        <taxon>Vibrionales</taxon>
        <taxon>Vibrionaceae</taxon>
        <taxon>Vibrio</taxon>
    </lineage>
</organism>
<reference evidence="1" key="2">
    <citation type="submission" date="2019-01" db="EMBL/GenBank/DDBJ databases">
        <authorList>
            <consortium name="NCBI Pathogen Detection Project"/>
        </authorList>
    </citation>
    <scope>NUCLEOTIDE SEQUENCE</scope>
    <source>
        <strain evidence="1">BCW_3452</strain>
    </source>
</reference>
<accession>A0A8H9TGD7</accession>
<dbReference type="Proteomes" id="UP000863257">
    <property type="component" value="Unassembled WGS sequence"/>
</dbReference>
<protein>
    <submittedName>
        <fullName evidence="1">Uncharacterized protein</fullName>
    </submittedName>
</protein>
<sequence>MVPLSKTAQELQSFRAKHRKPSLDEARNLIANAELFLKCSLQSTSCILTELIAPPNNRRAPQSKTLKISLNSKKQIELSLRCGYRDNPFRNVSKEEAIETIMSLYIHRQS</sequence>
<gene>
    <name evidence="1" type="ORF">I7730_16300</name>
</gene>
<proteinExistence type="predicted"/>
<comment type="caution">
    <text evidence="1">The sequence shown here is derived from an EMBL/GenBank/DDBJ whole genome shotgun (WGS) entry which is preliminary data.</text>
</comment>
<dbReference type="AlphaFoldDB" id="A0A8H9TGD7"/>
<dbReference type="EMBL" id="DACRBY010000020">
    <property type="protein sequence ID" value="HAS8541346.1"/>
    <property type="molecule type" value="Genomic_DNA"/>
</dbReference>